<dbReference type="AlphaFoldDB" id="A0A5B7DF41"/>
<proteinExistence type="predicted"/>
<sequence length="158" mass="18946">MEVMGNAGQVDYGKYTGYRGEEEPSLLDLVFTKKPEPPPIHYLTPLGCDHVILMLEMQEKDRIRYREDYKREKLNYARADFVKLRKFFADIKWRNIMKERTIQGKYEMFLQENSEGVKKYVSIYRVKKKSIDAWYNARCIEGKKAKDKAWKKFKRADK</sequence>
<evidence type="ECO:0000313" key="2">
    <source>
        <dbReference type="Proteomes" id="UP000324222"/>
    </source>
</evidence>
<dbReference type="EMBL" id="VSRR010000829">
    <property type="protein sequence ID" value="MPC20051.1"/>
    <property type="molecule type" value="Genomic_DNA"/>
</dbReference>
<reference evidence="1 2" key="1">
    <citation type="submission" date="2019-05" db="EMBL/GenBank/DDBJ databases">
        <title>Another draft genome of Portunus trituberculatus and its Hox gene families provides insights of decapod evolution.</title>
        <authorList>
            <person name="Jeong J.-H."/>
            <person name="Song I."/>
            <person name="Kim S."/>
            <person name="Choi T."/>
            <person name="Kim D."/>
            <person name="Ryu S."/>
            <person name="Kim W."/>
        </authorList>
    </citation>
    <scope>NUCLEOTIDE SEQUENCE [LARGE SCALE GENOMIC DNA]</scope>
    <source>
        <tissue evidence="1">Muscle</tissue>
    </source>
</reference>
<protein>
    <submittedName>
        <fullName evidence="1">Uncharacterized protein</fullName>
    </submittedName>
</protein>
<organism evidence="1 2">
    <name type="scientific">Portunus trituberculatus</name>
    <name type="common">Swimming crab</name>
    <name type="synonym">Neptunus trituberculatus</name>
    <dbReference type="NCBI Taxonomy" id="210409"/>
    <lineage>
        <taxon>Eukaryota</taxon>
        <taxon>Metazoa</taxon>
        <taxon>Ecdysozoa</taxon>
        <taxon>Arthropoda</taxon>
        <taxon>Crustacea</taxon>
        <taxon>Multicrustacea</taxon>
        <taxon>Malacostraca</taxon>
        <taxon>Eumalacostraca</taxon>
        <taxon>Eucarida</taxon>
        <taxon>Decapoda</taxon>
        <taxon>Pleocyemata</taxon>
        <taxon>Brachyura</taxon>
        <taxon>Eubrachyura</taxon>
        <taxon>Portunoidea</taxon>
        <taxon>Portunidae</taxon>
        <taxon>Portuninae</taxon>
        <taxon>Portunus</taxon>
    </lineage>
</organism>
<dbReference type="Proteomes" id="UP000324222">
    <property type="component" value="Unassembled WGS sequence"/>
</dbReference>
<accession>A0A5B7DF41</accession>
<gene>
    <name evidence="1" type="ORF">E2C01_012980</name>
</gene>
<evidence type="ECO:0000313" key="1">
    <source>
        <dbReference type="EMBL" id="MPC20051.1"/>
    </source>
</evidence>
<keyword evidence="2" id="KW-1185">Reference proteome</keyword>
<name>A0A5B7DF41_PORTR</name>
<comment type="caution">
    <text evidence="1">The sequence shown here is derived from an EMBL/GenBank/DDBJ whole genome shotgun (WGS) entry which is preliminary data.</text>
</comment>